<sequence>MRRPMQPENNGGAQKKSSMLRKLKKASSKLWKSATGQTDDRGRFVAEPPPPPLPPRAPPPAAAPPPPPPVATAAAPTADEKARRTAARLEKKRRRNAARQRQKAKEAAVPGAPPAPTRQAPRPPPTRDVPSRPPPPPRAAPTAPNPCDLGIPGAAAKAKADGDSQFRANNVVAARESYTRALDRLGATDDAADATRRSFRAALLSNRAACDMAMARQHGASKARVCYHRAIRDCTLAFEAAPAPYARAMLRRGQAKLAVGNSAGAIEDAFSVEAAVVEMSAADGEVGQRGQAEIKEARELVAKARHFETQRRRLAGAARPRGGAGRVVIDVAAVSGARKAFVDAVPSAPAGPLADACAALAAGDGAAAGPRLDECLGSANARGAPPGGGPPPRAALLVLKARASLLQAGDAKQTKRVRNRMLMAAATHLGLAKTAAPGQADAAVFERLTRRHALLEIILTDGVTHARLRAIEDALAGLRSAPKPCTLDEDLRHCSEEAADRAAGMAARDDVAMRLARGERDAPPPPPPSGRRPPPPRSASANQPPPPPMGGGRPPPPPQMGRRSTPPRQSQSAAAHERAFKLFERRLAAAQEGSLRLADVPLPPPGAVCSARTASARKKAVRAALLRWHPDKFDLSKFTTEDRDAVADAVADVTRRVVKEKKRLAR</sequence>
<dbReference type="PANTHER" id="PTHR45691:SF6">
    <property type="entry name" value="PROTEIN DIAPHANOUS"/>
    <property type="match status" value="1"/>
</dbReference>
<dbReference type="InterPro" id="IPR011990">
    <property type="entry name" value="TPR-like_helical_dom_sf"/>
</dbReference>
<feature type="compositionally biased region" description="Pro residues" evidence="1">
    <location>
        <begin position="47"/>
        <end position="70"/>
    </location>
</feature>
<evidence type="ECO:0000313" key="2">
    <source>
        <dbReference type="EMBL" id="CAH0370700.1"/>
    </source>
</evidence>
<dbReference type="InterPro" id="IPR051412">
    <property type="entry name" value="Formin_Homology_Diaphanous_sf"/>
</dbReference>
<comment type="caution">
    <text evidence="2">The sequence shown here is derived from an EMBL/GenBank/DDBJ whole genome shotgun (WGS) entry which is preliminary data.</text>
</comment>
<proteinExistence type="predicted"/>
<protein>
    <submittedName>
        <fullName evidence="2">Uncharacterized protein</fullName>
    </submittedName>
</protein>
<organism evidence="2 3">
    <name type="scientific">Pelagomonas calceolata</name>
    <dbReference type="NCBI Taxonomy" id="35677"/>
    <lineage>
        <taxon>Eukaryota</taxon>
        <taxon>Sar</taxon>
        <taxon>Stramenopiles</taxon>
        <taxon>Ochrophyta</taxon>
        <taxon>Pelagophyceae</taxon>
        <taxon>Pelagomonadales</taxon>
        <taxon>Pelagomonadaceae</taxon>
        <taxon>Pelagomonas</taxon>
    </lineage>
</organism>
<feature type="compositionally biased region" description="Basic residues" evidence="1">
    <location>
        <begin position="18"/>
        <end position="27"/>
    </location>
</feature>
<evidence type="ECO:0000313" key="3">
    <source>
        <dbReference type="Proteomes" id="UP000789595"/>
    </source>
</evidence>
<feature type="region of interest" description="Disordered" evidence="1">
    <location>
        <begin position="518"/>
        <end position="576"/>
    </location>
</feature>
<feature type="compositionally biased region" description="Basic residues" evidence="1">
    <location>
        <begin position="90"/>
        <end position="102"/>
    </location>
</feature>
<dbReference type="Gene3D" id="1.25.40.10">
    <property type="entry name" value="Tetratricopeptide repeat domain"/>
    <property type="match status" value="1"/>
</dbReference>
<feature type="compositionally biased region" description="Pro residues" evidence="1">
    <location>
        <begin position="111"/>
        <end position="139"/>
    </location>
</feature>
<dbReference type="EMBL" id="CAKKNE010000003">
    <property type="protein sequence ID" value="CAH0370700.1"/>
    <property type="molecule type" value="Genomic_DNA"/>
</dbReference>
<dbReference type="AlphaFoldDB" id="A0A8J2SER2"/>
<dbReference type="SUPFAM" id="SSF48452">
    <property type="entry name" value="TPR-like"/>
    <property type="match status" value="1"/>
</dbReference>
<feature type="region of interest" description="Disordered" evidence="1">
    <location>
        <begin position="1"/>
        <end position="163"/>
    </location>
</feature>
<name>A0A8J2SER2_9STRA</name>
<evidence type="ECO:0000256" key="1">
    <source>
        <dbReference type="SAM" id="MobiDB-lite"/>
    </source>
</evidence>
<dbReference type="PANTHER" id="PTHR45691">
    <property type="entry name" value="PROTEIN DIAPHANOUS"/>
    <property type="match status" value="1"/>
</dbReference>
<reference evidence="2" key="1">
    <citation type="submission" date="2021-11" db="EMBL/GenBank/DDBJ databases">
        <authorList>
            <consortium name="Genoscope - CEA"/>
            <person name="William W."/>
        </authorList>
    </citation>
    <scope>NUCLEOTIDE SEQUENCE</scope>
</reference>
<keyword evidence="3" id="KW-1185">Reference proteome</keyword>
<dbReference type="GO" id="GO:0005884">
    <property type="term" value="C:actin filament"/>
    <property type="evidence" value="ECO:0007669"/>
    <property type="project" value="TreeGrafter"/>
</dbReference>
<feature type="compositionally biased region" description="Basic and acidic residues" evidence="1">
    <location>
        <begin position="78"/>
        <end position="89"/>
    </location>
</feature>
<dbReference type="GO" id="GO:0030041">
    <property type="term" value="P:actin filament polymerization"/>
    <property type="evidence" value="ECO:0007669"/>
    <property type="project" value="TreeGrafter"/>
</dbReference>
<accession>A0A8J2SER2</accession>
<dbReference type="Proteomes" id="UP000789595">
    <property type="component" value="Unassembled WGS sequence"/>
</dbReference>
<feature type="compositionally biased region" description="Pro residues" evidence="1">
    <location>
        <begin position="523"/>
        <end position="559"/>
    </location>
</feature>
<gene>
    <name evidence="2" type="ORF">PECAL_3P06000</name>
</gene>